<dbReference type="GO" id="GO:0005886">
    <property type="term" value="C:plasma membrane"/>
    <property type="evidence" value="ECO:0007669"/>
    <property type="project" value="UniProtKB-SubCell"/>
</dbReference>
<dbReference type="GO" id="GO:2000344">
    <property type="term" value="P:positive regulation of acrosome reaction"/>
    <property type="evidence" value="ECO:0007669"/>
    <property type="project" value="UniProtKB-UniRule"/>
</dbReference>
<dbReference type="GO" id="GO:0007339">
    <property type="term" value="P:binding of sperm to zona pellucida"/>
    <property type="evidence" value="ECO:0007669"/>
    <property type="project" value="UniProtKB-UniRule"/>
</dbReference>
<evidence type="ECO:0000256" key="8">
    <source>
        <dbReference type="ARBA" id="ARBA00022692"/>
    </source>
</evidence>
<evidence type="ECO:0000256" key="4">
    <source>
        <dbReference type="ARBA" id="ARBA00022475"/>
    </source>
</evidence>
<keyword evidence="11" id="KW-0472">Membrane</keyword>
<keyword evidence="13" id="KW-0325">Glycoprotein</keyword>
<keyword evidence="17" id="KW-1185">Reference proteome</keyword>
<evidence type="ECO:0000259" key="15">
    <source>
        <dbReference type="PROSITE" id="PS51034"/>
    </source>
</evidence>
<dbReference type="FunFam" id="2.60.40.4100:FF:000002">
    <property type="entry name" value="Zona pellucida sperm-binding protein 3"/>
    <property type="match status" value="1"/>
</dbReference>
<reference evidence="16" key="1">
    <citation type="submission" date="2021-01" db="EMBL/GenBank/DDBJ databases">
        <authorList>
            <person name="Zahm M."/>
            <person name="Roques C."/>
            <person name="Cabau C."/>
            <person name="Klopp C."/>
            <person name="Donnadieu C."/>
            <person name="Jouanno E."/>
            <person name="Lampietro C."/>
            <person name="Louis A."/>
            <person name="Herpin A."/>
            <person name="Echchiki A."/>
            <person name="Berthelot C."/>
            <person name="Parey E."/>
            <person name="Roest-Crollius H."/>
            <person name="Braasch I."/>
            <person name="Postlethwait J."/>
            <person name="Bobe J."/>
            <person name="Montfort J."/>
            <person name="Bouchez O."/>
            <person name="Begum T."/>
            <person name="Mejri S."/>
            <person name="Adams A."/>
            <person name="Chen W.-J."/>
            <person name="Guiguen Y."/>
        </authorList>
    </citation>
    <scope>NUCLEOTIDE SEQUENCE</scope>
    <source>
        <strain evidence="16">YG-15Mar2019-1</strain>
        <tissue evidence="16">Brain</tissue>
    </source>
</reference>
<gene>
    <name evidence="16" type="ORF">MATL_G00054950</name>
</gene>
<evidence type="ECO:0000256" key="9">
    <source>
        <dbReference type="ARBA" id="ARBA00022729"/>
    </source>
</evidence>
<evidence type="ECO:0000313" key="17">
    <source>
        <dbReference type="Proteomes" id="UP001046870"/>
    </source>
</evidence>
<evidence type="ECO:0000256" key="1">
    <source>
        <dbReference type="ARBA" id="ARBA00004498"/>
    </source>
</evidence>
<evidence type="ECO:0000256" key="6">
    <source>
        <dbReference type="ARBA" id="ARBA00022530"/>
    </source>
</evidence>
<dbReference type="GO" id="GO:0035804">
    <property type="term" value="F:structural constituent of egg coat"/>
    <property type="evidence" value="ECO:0007669"/>
    <property type="project" value="UniProtKB-UniRule"/>
</dbReference>
<evidence type="ECO:0000256" key="5">
    <source>
        <dbReference type="ARBA" id="ARBA00022525"/>
    </source>
</evidence>
<dbReference type="PRINTS" id="PR00023">
    <property type="entry name" value="ZPELLUCIDA"/>
</dbReference>
<dbReference type="PANTHER" id="PTHR11576:SF2">
    <property type="entry name" value="ZONA PELLUCIDA SPERM-BINDING PROTEIN 3"/>
    <property type="match status" value="1"/>
</dbReference>
<dbReference type="InterPro" id="IPR055356">
    <property type="entry name" value="ZP-N"/>
</dbReference>
<evidence type="ECO:0000256" key="2">
    <source>
        <dbReference type="ARBA" id="ARBA00006735"/>
    </source>
</evidence>
<evidence type="ECO:0000256" key="14">
    <source>
        <dbReference type="RuleBase" id="RU367066"/>
    </source>
</evidence>
<dbReference type="Pfam" id="PF00100">
    <property type="entry name" value="Zona_pellucida"/>
    <property type="match status" value="1"/>
</dbReference>
<organism evidence="16 17">
    <name type="scientific">Megalops atlanticus</name>
    <name type="common">Tarpon</name>
    <name type="synonym">Clupea gigantea</name>
    <dbReference type="NCBI Taxonomy" id="7932"/>
    <lineage>
        <taxon>Eukaryota</taxon>
        <taxon>Metazoa</taxon>
        <taxon>Chordata</taxon>
        <taxon>Craniata</taxon>
        <taxon>Vertebrata</taxon>
        <taxon>Euteleostomi</taxon>
        <taxon>Actinopterygii</taxon>
        <taxon>Neopterygii</taxon>
        <taxon>Teleostei</taxon>
        <taxon>Elopiformes</taxon>
        <taxon>Megalopidae</taxon>
        <taxon>Megalops</taxon>
    </lineage>
</organism>
<dbReference type="Gene3D" id="2.60.40.4100">
    <property type="entry name" value="Zona pellucida, ZP-C domain"/>
    <property type="match status" value="1"/>
</dbReference>
<keyword evidence="5 14" id="KW-0964">Secreted</keyword>
<comment type="subcellular location">
    <subcellularLocation>
        <location evidence="1">Secreted</location>
        <location evidence="1">Extracellular space</location>
        <location evidence="1">Extracellular matrix</location>
    </subcellularLocation>
    <subcellularLocation>
        <location evidence="14">Zona pellucida</location>
    </subcellularLocation>
    <subcellularLocation>
        <location evidence="14">Cell membrane</location>
        <topology evidence="14">Single-pass type I membrane protein</topology>
    </subcellularLocation>
</comment>
<dbReference type="Pfam" id="PF23344">
    <property type="entry name" value="ZP-N"/>
    <property type="match status" value="1"/>
</dbReference>
<comment type="function">
    <text evidence="14">Component of the zona pellucida, an extracellular matrix surrounding oocytes which mediates sperm binding, induction of the acrosome reaction and prevents post-fertilization polyspermy. The zona pellucida is composed of 3 to 4 glycoproteins, ZP1, ZP2, ZP3, and ZP4. ZP3 is essential for sperm binding and zona matrix formation.</text>
</comment>
<keyword evidence="9 14" id="KW-0732">Signal</keyword>
<evidence type="ECO:0000256" key="3">
    <source>
        <dbReference type="ARBA" id="ARBA00017980"/>
    </source>
</evidence>
<feature type="domain" description="ZP" evidence="15">
    <location>
        <begin position="82"/>
        <end position="345"/>
    </location>
</feature>
<accession>A0A9D3QD65</accession>
<dbReference type="GO" id="GO:0032190">
    <property type="term" value="F:acrosin binding"/>
    <property type="evidence" value="ECO:0007669"/>
    <property type="project" value="TreeGrafter"/>
</dbReference>
<dbReference type="OrthoDB" id="8880842at2759"/>
<feature type="signal peptide" evidence="14">
    <location>
        <begin position="1"/>
        <end position="23"/>
    </location>
</feature>
<evidence type="ECO:0000313" key="16">
    <source>
        <dbReference type="EMBL" id="KAG7484909.1"/>
    </source>
</evidence>
<evidence type="ECO:0000256" key="11">
    <source>
        <dbReference type="ARBA" id="ARBA00023136"/>
    </source>
</evidence>
<dbReference type="PANTHER" id="PTHR11576">
    <property type="entry name" value="ZONA PELLUCIDA SPERM-BINDING PROTEIN 3"/>
    <property type="match status" value="1"/>
</dbReference>
<protein>
    <recommendedName>
        <fullName evidence="3 14">Zona pellucida sperm-binding protein 3</fullName>
    </recommendedName>
</protein>
<keyword evidence="7 14" id="KW-0165">Cleavage on pair of basic residues</keyword>
<keyword evidence="8" id="KW-0812">Transmembrane</keyword>
<dbReference type="AlphaFoldDB" id="A0A9D3QD65"/>
<dbReference type="InterPro" id="IPR042235">
    <property type="entry name" value="ZP-C_dom"/>
</dbReference>
<evidence type="ECO:0000256" key="13">
    <source>
        <dbReference type="ARBA" id="ARBA00023180"/>
    </source>
</evidence>
<comment type="PTM">
    <text evidence="14">Proteolytically cleaved before the transmembrane segment to yield the secreted ectodomain incorporated in the zona pellucida.</text>
</comment>
<name>A0A9D3QD65_MEGAT</name>
<comment type="similarity">
    <text evidence="2 14">Belongs to the ZP domain family. ZPC subfamily.</text>
</comment>
<dbReference type="GO" id="GO:0035803">
    <property type="term" value="P:egg coat formation"/>
    <property type="evidence" value="ECO:0007669"/>
    <property type="project" value="UniProtKB-UniRule"/>
</dbReference>
<dbReference type="GO" id="GO:0035805">
    <property type="term" value="C:egg coat"/>
    <property type="evidence" value="ECO:0007669"/>
    <property type="project" value="UniProtKB-SubCell"/>
</dbReference>
<dbReference type="FunFam" id="2.60.40.3210:FF:000001">
    <property type="entry name" value="Zona pellucida sperm-binding protein 3"/>
    <property type="match status" value="1"/>
</dbReference>
<dbReference type="InterPro" id="IPR055355">
    <property type="entry name" value="ZP-C"/>
</dbReference>
<keyword evidence="10" id="KW-1133">Transmembrane helix</keyword>
<dbReference type="InterPro" id="IPR048290">
    <property type="entry name" value="ZP_chr"/>
</dbReference>
<keyword evidence="12 14" id="KW-1015">Disulfide bond</keyword>
<dbReference type="PROSITE" id="PS51034">
    <property type="entry name" value="ZP_2"/>
    <property type="match status" value="1"/>
</dbReference>
<evidence type="ECO:0000256" key="7">
    <source>
        <dbReference type="ARBA" id="ARBA00022685"/>
    </source>
</evidence>
<dbReference type="Proteomes" id="UP001046870">
    <property type="component" value="Chromosome 3"/>
</dbReference>
<proteinExistence type="inferred from homology"/>
<dbReference type="Gene3D" id="2.60.40.3210">
    <property type="entry name" value="Zona pellucida, ZP-N domain"/>
    <property type="match status" value="1"/>
</dbReference>
<keyword evidence="6 14" id="KW-0272">Extracellular matrix</keyword>
<evidence type="ECO:0000256" key="12">
    <source>
        <dbReference type="ARBA" id="ARBA00023157"/>
    </source>
</evidence>
<evidence type="ECO:0000256" key="10">
    <source>
        <dbReference type="ARBA" id="ARBA00022989"/>
    </source>
</evidence>
<dbReference type="EMBL" id="JAFDVH010000003">
    <property type="protein sequence ID" value="KAG7484909.1"/>
    <property type="molecule type" value="Genomic_DNA"/>
</dbReference>
<comment type="caution">
    <text evidence="16">The sequence shown here is derived from an EMBL/GenBank/DDBJ whole genome shotgun (WGS) entry which is preliminary data.</text>
</comment>
<comment type="domain">
    <text evidence="14">The ZP domain is involved in the polymerization of the ZP proteins to form the zona pellucida.</text>
</comment>
<sequence>MGTNGKAFTTLMLLLSIYDSVIGNEWASSAEDWNDRYRIRTLKEERNPDVNSKIYKHGNYESNQAAIRADVASKDAAAVIVECTERTMKVIVKADLYNIGRLISAEELRLGADPSVGSSCRASVFSDSRFIIEANLHECGTTLSMFDDTLVYSNVLIFTPVPISGIIRLNEAIVPVECHYLRRHVVSSNIVKPTWMPFTSTASAVDLLNFSLRLMTDDWRSERSSDLYFLGDTLRVEASVSQASHMPFRLFLDSCVVTLVPDASSDPKYAFVENHGCLTDSKVPGSKARFMPRALDNKLQMQLDVFKFQEESSSSIYITCHLKATAASQDTNSVNKACYYANERWQSVDGKDVVCDCCDSRCETNDPGRSKVRYSQQEATSGSAREEIMTVGPLHVAEHKRTSV</sequence>
<keyword evidence="4 14" id="KW-1003">Cell membrane</keyword>
<feature type="chain" id="PRO_5041484229" description="Zona pellucida sperm-binding protein 3" evidence="14">
    <location>
        <begin position="24"/>
        <end position="404"/>
    </location>
</feature>
<dbReference type="SMART" id="SM00241">
    <property type="entry name" value="ZP"/>
    <property type="match status" value="1"/>
</dbReference>
<dbReference type="InterPro" id="IPR001507">
    <property type="entry name" value="ZP_dom"/>
</dbReference>